<gene>
    <name evidence="5" type="ORF">KTA_29320</name>
</gene>
<dbReference type="Pfam" id="PF00005">
    <property type="entry name" value="ABC_tran"/>
    <property type="match status" value="1"/>
</dbReference>
<evidence type="ECO:0000259" key="4">
    <source>
        <dbReference type="PROSITE" id="PS50893"/>
    </source>
</evidence>
<dbReference type="Gene3D" id="3.40.50.300">
    <property type="entry name" value="P-loop containing nucleotide triphosphate hydrolases"/>
    <property type="match status" value="1"/>
</dbReference>
<reference evidence="5" key="1">
    <citation type="submission" date="2018-12" db="EMBL/GenBank/DDBJ databases">
        <title>Novel natural products biosynthetic potential of the class Ktedonobacteria.</title>
        <authorList>
            <person name="Zheng Y."/>
            <person name="Saitou A."/>
            <person name="Wang C.M."/>
            <person name="Toyoda A."/>
            <person name="Minakuchi Y."/>
            <person name="Sekiguchi Y."/>
            <person name="Ueda K."/>
            <person name="Takano H."/>
            <person name="Sakai Y."/>
            <person name="Yokota A."/>
            <person name="Yabe S."/>
        </authorList>
    </citation>
    <scope>NUCLEOTIDE SEQUENCE</scope>
    <source>
        <strain evidence="5">A3-2</strain>
    </source>
</reference>
<dbReference type="InterPro" id="IPR017871">
    <property type="entry name" value="ABC_transporter-like_CS"/>
</dbReference>
<dbReference type="CDD" id="cd03293">
    <property type="entry name" value="ABC_NrtD_SsuB_transporters"/>
    <property type="match status" value="1"/>
</dbReference>
<dbReference type="PROSITE" id="PS50893">
    <property type="entry name" value="ABC_TRANSPORTER_2"/>
    <property type="match status" value="1"/>
</dbReference>
<keyword evidence="2" id="KW-0547">Nucleotide-binding</keyword>
<dbReference type="AlphaFoldDB" id="A0A455T245"/>
<accession>A0A455T245</accession>
<sequence length="263" mass="29768">MSIVIHIEQLSKSFIRNDREIIVLHNVNLDIESGSFVVIAGPSGCGKTTLLNIVAGLLPPSSGAVYYRGAPISGPRLEIGYLTQKDTLMPWRTVERNVEMPLEIRGVTAPERRRRAAEFLRLVGLTGFEKLYPHELSGGMLRRASLARMLVTMPETLLMDEPFAALDAQLRLELQNELLSLWSRQRSSVLFVTHDLEEAILLGDRVVVLGTGGRIIADEPVTLPRPRDVFHIRFRPEFTSLHRRLWDALMESRSQVQRQEVRL</sequence>
<keyword evidence="5" id="KW-0808">Transferase</keyword>
<dbReference type="InterPro" id="IPR003439">
    <property type="entry name" value="ABC_transporter-like_ATP-bd"/>
</dbReference>
<feature type="domain" description="ABC transporter" evidence="4">
    <location>
        <begin position="5"/>
        <end position="236"/>
    </location>
</feature>
<dbReference type="PANTHER" id="PTHR42788">
    <property type="entry name" value="TAURINE IMPORT ATP-BINDING PROTEIN-RELATED"/>
    <property type="match status" value="1"/>
</dbReference>
<dbReference type="GO" id="GO:0005524">
    <property type="term" value="F:ATP binding"/>
    <property type="evidence" value="ECO:0007669"/>
    <property type="project" value="UniProtKB-KW"/>
</dbReference>
<dbReference type="InterPro" id="IPR027417">
    <property type="entry name" value="P-loop_NTPase"/>
</dbReference>
<dbReference type="SUPFAM" id="SSF52540">
    <property type="entry name" value="P-loop containing nucleoside triphosphate hydrolases"/>
    <property type="match status" value="1"/>
</dbReference>
<proteinExistence type="predicted"/>
<dbReference type="PROSITE" id="PS00211">
    <property type="entry name" value="ABC_TRANSPORTER_1"/>
    <property type="match status" value="1"/>
</dbReference>
<organism evidence="5">
    <name type="scientific">Thermogemmatispora argillosa</name>
    <dbReference type="NCBI Taxonomy" id="2045280"/>
    <lineage>
        <taxon>Bacteria</taxon>
        <taxon>Bacillati</taxon>
        <taxon>Chloroflexota</taxon>
        <taxon>Ktedonobacteria</taxon>
        <taxon>Thermogemmatisporales</taxon>
        <taxon>Thermogemmatisporaceae</taxon>
        <taxon>Thermogemmatispora</taxon>
    </lineage>
</organism>
<keyword evidence="5" id="KW-0328">Glycosyltransferase</keyword>
<dbReference type="GO" id="GO:0016757">
    <property type="term" value="F:glycosyltransferase activity"/>
    <property type="evidence" value="ECO:0007669"/>
    <property type="project" value="UniProtKB-KW"/>
</dbReference>
<dbReference type="InterPro" id="IPR050166">
    <property type="entry name" value="ABC_transporter_ATP-bind"/>
</dbReference>
<protein>
    <submittedName>
        <fullName evidence="5">Mannosyltransferase</fullName>
    </submittedName>
</protein>
<dbReference type="PANTHER" id="PTHR42788:SF13">
    <property type="entry name" value="ALIPHATIC SULFONATES IMPORT ATP-BINDING PROTEIN SSUB"/>
    <property type="match status" value="1"/>
</dbReference>
<dbReference type="EMBL" id="AP019377">
    <property type="protein sequence ID" value="BBH94733.1"/>
    <property type="molecule type" value="Genomic_DNA"/>
</dbReference>
<name>A0A455T245_9CHLR</name>
<keyword evidence="3" id="KW-0067">ATP-binding</keyword>
<evidence type="ECO:0000256" key="2">
    <source>
        <dbReference type="ARBA" id="ARBA00022741"/>
    </source>
</evidence>
<dbReference type="SMART" id="SM00382">
    <property type="entry name" value="AAA"/>
    <property type="match status" value="1"/>
</dbReference>
<evidence type="ECO:0000256" key="3">
    <source>
        <dbReference type="ARBA" id="ARBA00022840"/>
    </source>
</evidence>
<evidence type="ECO:0000256" key="1">
    <source>
        <dbReference type="ARBA" id="ARBA00022448"/>
    </source>
</evidence>
<evidence type="ECO:0000313" key="5">
    <source>
        <dbReference type="EMBL" id="BBH94733.1"/>
    </source>
</evidence>
<keyword evidence="1" id="KW-0813">Transport</keyword>
<dbReference type="GO" id="GO:0016887">
    <property type="term" value="F:ATP hydrolysis activity"/>
    <property type="evidence" value="ECO:0007669"/>
    <property type="project" value="InterPro"/>
</dbReference>
<dbReference type="InterPro" id="IPR003593">
    <property type="entry name" value="AAA+_ATPase"/>
</dbReference>